<dbReference type="EMBL" id="DRSQ01000180">
    <property type="protein sequence ID" value="HHE32656.1"/>
    <property type="molecule type" value="Genomic_DNA"/>
</dbReference>
<comment type="caution">
    <text evidence="1">The sequence shown here is derived from an EMBL/GenBank/DDBJ whole genome shotgun (WGS) entry which is preliminary data.</text>
</comment>
<gene>
    <name evidence="1" type="ORF">ENL07_08590</name>
</gene>
<dbReference type="AlphaFoldDB" id="A0A7C5DEW1"/>
<proteinExistence type="predicted"/>
<protein>
    <submittedName>
        <fullName evidence="1">Uncharacterized protein</fullName>
    </submittedName>
</protein>
<name>A0A7C5DEW1_9CHLB</name>
<accession>A0A7C5DEW1</accession>
<reference evidence="1" key="1">
    <citation type="journal article" date="2020" name="mSystems">
        <title>Genome- and Community-Level Interaction Insights into Carbon Utilization and Element Cycling Functions of Hydrothermarchaeota in Hydrothermal Sediment.</title>
        <authorList>
            <person name="Zhou Z."/>
            <person name="Liu Y."/>
            <person name="Xu W."/>
            <person name="Pan J."/>
            <person name="Luo Z.H."/>
            <person name="Li M."/>
        </authorList>
    </citation>
    <scope>NUCLEOTIDE SEQUENCE [LARGE SCALE GENOMIC DNA]</scope>
    <source>
        <strain evidence="1">HyVt-633</strain>
    </source>
</reference>
<dbReference type="Proteomes" id="UP000886058">
    <property type="component" value="Unassembled WGS sequence"/>
</dbReference>
<organism evidence="1">
    <name type="scientific">Chlorobaculum parvum</name>
    <dbReference type="NCBI Taxonomy" id="274539"/>
    <lineage>
        <taxon>Bacteria</taxon>
        <taxon>Pseudomonadati</taxon>
        <taxon>Chlorobiota</taxon>
        <taxon>Chlorobiia</taxon>
        <taxon>Chlorobiales</taxon>
        <taxon>Chlorobiaceae</taxon>
        <taxon>Chlorobaculum</taxon>
    </lineage>
</organism>
<sequence>MKGFSGVEMTITSQFETMFTSFVHTDEDLEKTVKTNYNALVAATKQAAKGRQRRKKGCPKRRPFLVLGMDFF</sequence>
<dbReference type="Gene3D" id="3.90.1150.10">
    <property type="entry name" value="Aspartate Aminotransferase, domain 1"/>
    <property type="match status" value="1"/>
</dbReference>
<dbReference type="InterPro" id="IPR015422">
    <property type="entry name" value="PyrdxlP-dep_Trfase_small"/>
</dbReference>
<evidence type="ECO:0000313" key="1">
    <source>
        <dbReference type="EMBL" id="HHE32656.1"/>
    </source>
</evidence>